<evidence type="ECO:0000259" key="1">
    <source>
        <dbReference type="Pfam" id="PF13622"/>
    </source>
</evidence>
<dbReference type="PATRIC" id="fig|1352936.5.peg.4519"/>
<sequence length="272" mass="29265">MNAATTSEALLPPIDRSWRTWAGALGGLVSTLMLRHAGDQLTVDLAPRALHSSFLAPVSDHPLLVRSEVVRQSRTSAVVRSTLEQHERPVALATALFGTIGDKPTLQAAEAPVVPSPEDCPDAGFPARMFPYAAHFETRMAGEERPFGGGTHPEMTAWLRLREPDLPIAAAALVLLDAMPPAVYAAASELVAVPTAEYSVHFTDGLSFAESGDWALVRVGTDQSSDRWTVESSSLWNADGTLLAVGRQTRQFLRPTAPGSALKVPPTWWQRA</sequence>
<dbReference type="InterPro" id="IPR029069">
    <property type="entry name" value="HotDog_dom_sf"/>
</dbReference>
<protein>
    <recommendedName>
        <fullName evidence="5">Acyl-CoA thioesterase</fullName>
    </recommendedName>
</protein>
<dbReference type="InterPro" id="IPR042171">
    <property type="entry name" value="Acyl-CoA_hotdog"/>
</dbReference>
<dbReference type="Pfam" id="PF20789">
    <property type="entry name" value="4HBT_3C"/>
    <property type="match status" value="1"/>
</dbReference>
<gene>
    <name evidence="3" type="ORF">M878_21580</name>
</gene>
<dbReference type="Pfam" id="PF13622">
    <property type="entry name" value="4HBT_3"/>
    <property type="match status" value="1"/>
</dbReference>
<dbReference type="InterPro" id="IPR049449">
    <property type="entry name" value="TesB_ACOT8-like_N"/>
</dbReference>
<dbReference type="OrthoDB" id="9135640at2"/>
<dbReference type="RefSeq" id="WP_023548516.1">
    <property type="nucleotide sequence ID" value="NZ_CM002285.1"/>
</dbReference>
<name>V6KC15_STRRC</name>
<dbReference type="HOGENOM" id="CLU_084775_0_0_11"/>
<dbReference type="STRING" id="1352936.M878_21580"/>
<evidence type="ECO:0000313" key="4">
    <source>
        <dbReference type="Proteomes" id="UP000017984"/>
    </source>
</evidence>
<dbReference type="EMBL" id="AWQX01000187">
    <property type="protein sequence ID" value="EST28981.1"/>
    <property type="molecule type" value="Genomic_DNA"/>
</dbReference>
<dbReference type="InterPro" id="IPR049450">
    <property type="entry name" value="ACOT8-like_C"/>
</dbReference>
<comment type="caution">
    <text evidence="3">The sequence shown here is derived from an EMBL/GenBank/DDBJ whole genome shotgun (WGS) entry which is preliminary data.</text>
</comment>
<dbReference type="Gene3D" id="2.40.160.210">
    <property type="entry name" value="Acyl-CoA thioesterase, double hotdog domain"/>
    <property type="match status" value="1"/>
</dbReference>
<evidence type="ECO:0000259" key="2">
    <source>
        <dbReference type="Pfam" id="PF20789"/>
    </source>
</evidence>
<evidence type="ECO:0008006" key="5">
    <source>
        <dbReference type="Google" id="ProtNLM"/>
    </source>
</evidence>
<dbReference type="SUPFAM" id="SSF54637">
    <property type="entry name" value="Thioesterase/thiol ester dehydrase-isomerase"/>
    <property type="match status" value="2"/>
</dbReference>
<evidence type="ECO:0000313" key="3">
    <source>
        <dbReference type="EMBL" id="EST28981.1"/>
    </source>
</evidence>
<organism evidence="3 4">
    <name type="scientific">Streptomyces roseochromogenus subsp. oscitans DS 12.976</name>
    <dbReference type="NCBI Taxonomy" id="1352936"/>
    <lineage>
        <taxon>Bacteria</taxon>
        <taxon>Bacillati</taxon>
        <taxon>Actinomycetota</taxon>
        <taxon>Actinomycetes</taxon>
        <taxon>Kitasatosporales</taxon>
        <taxon>Streptomycetaceae</taxon>
        <taxon>Streptomyces</taxon>
    </lineage>
</organism>
<proteinExistence type="predicted"/>
<keyword evidence="4" id="KW-1185">Reference proteome</keyword>
<feature type="domain" description="Acyl-CoA thioesterase-like N-terminal HotDog" evidence="1">
    <location>
        <begin position="15"/>
        <end position="98"/>
    </location>
</feature>
<accession>V6KC15</accession>
<dbReference type="Proteomes" id="UP000017984">
    <property type="component" value="Chromosome"/>
</dbReference>
<reference evidence="3 4" key="1">
    <citation type="journal article" date="2014" name="Genome Announc.">
        <title>Draft Genome Sequence of Streptomyces roseochromogenes subsp. oscitans DS 12.976, Producer of the Aminocoumarin Antibiotic Clorobiocin.</title>
        <authorList>
            <person name="Ruckert C."/>
            <person name="Kalinowski J."/>
            <person name="Heide L."/>
            <person name="Apel A.K."/>
        </authorList>
    </citation>
    <scope>NUCLEOTIDE SEQUENCE [LARGE SCALE GENOMIC DNA]</scope>
    <source>
        <strain evidence="3 4">DS 12.976</strain>
    </source>
</reference>
<dbReference type="AlphaFoldDB" id="V6KC15"/>
<feature type="domain" description="Acyl-CoA thioesterase-like C-terminal" evidence="2">
    <location>
        <begin position="117"/>
        <end position="249"/>
    </location>
</feature>